<comment type="caution">
    <text evidence="1">The sequence shown here is derived from an EMBL/GenBank/DDBJ whole genome shotgun (WGS) entry which is preliminary data.</text>
</comment>
<reference evidence="1" key="1">
    <citation type="submission" date="2022-07" db="EMBL/GenBank/DDBJ databases">
        <title>Genome Sequence of Lecanicillium saksenae.</title>
        <authorList>
            <person name="Buettner E."/>
        </authorList>
    </citation>
    <scope>NUCLEOTIDE SEQUENCE</scope>
    <source>
        <strain evidence="1">VT-O1</strain>
    </source>
</reference>
<protein>
    <submittedName>
        <fullName evidence="1">Uncharacterized protein</fullName>
    </submittedName>
</protein>
<dbReference type="EMBL" id="JANAKD010000104">
    <property type="protein sequence ID" value="KAJ3497547.1"/>
    <property type="molecule type" value="Genomic_DNA"/>
</dbReference>
<organism evidence="1 2">
    <name type="scientific">Lecanicillium saksenae</name>
    <dbReference type="NCBI Taxonomy" id="468837"/>
    <lineage>
        <taxon>Eukaryota</taxon>
        <taxon>Fungi</taxon>
        <taxon>Dikarya</taxon>
        <taxon>Ascomycota</taxon>
        <taxon>Pezizomycotina</taxon>
        <taxon>Sordariomycetes</taxon>
        <taxon>Hypocreomycetidae</taxon>
        <taxon>Hypocreales</taxon>
        <taxon>Cordycipitaceae</taxon>
        <taxon>Lecanicillium</taxon>
    </lineage>
</organism>
<evidence type="ECO:0000313" key="2">
    <source>
        <dbReference type="Proteomes" id="UP001148737"/>
    </source>
</evidence>
<dbReference type="Proteomes" id="UP001148737">
    <property type="component" value="Unassembled WGS sequence"/>
</dbReference>
<keyword evidence="2" id="KW-1185">Reference proteome</keyword>
<evidence type="ECO:0000313" key="1">
    <source>
        <dbReference type="EMBL" id="KAJ3497547.1"/>
    </source>
</evidence>
<accession>A0ACC1R5C9</accession>
<sequence>MRPSDTGILLLSNCALIVGVLGEALPPDSIPIQCATICGPMVELTSICSGRSGKIKSKSSSNKRRNMNKEKRRAITQQKNAASQHREQQGEGPLQGRDFTVIVPAPTSFPSSLLVQQGTVEPPRESKITRIRPTQILPTQEPPPPPPPPKASSTPPPKPAPAPAPTQKEPPASEPTQSGQGTTNKLTTESIRGTATSTTQSPHSSMDTMNDGDGASDGDDEDANNNNGTKPDKDQGRWTMNNGEKDCVCDNKSFNVPNVAALCSSCIATAKQLQNDMDVIMTTCKFASEQYSPDKDKVVNNVQVQATPPKAVWGQNAGVANGGAVTLSPIRSTHVAVGAALSFIQLWLL</sequence>
<name>A0ACC1R5C9_9HYPO</name>
<gene>
    <name evidence="1" type="ORF">NLG97_g1812</name>
</gene>
<proteinExistence type="predicted"/>